<evidence type="ECO:0000313" key="2">
    <source>
        <dbReference type="EMBL" id="MBB6254197.1"/>
    </source>
</evidence>
<keyword evidence="2" id="KW-0808">Transferase</keyword>
<keyword evidence="3" id="KW-1185">Reference proteome</keyword>
<comment type="caution">
    <text evidence="2">The sequence shown here is derived from an EMBL/GenBank/DDBJ whole genome shotgun (WGS) entry which is preliminary data.</text>
</comment>
<dbReference type="EMBL" id="JACIIZ010000016">
    <property type="protein sequence ID" value="MBB6254197.1"/>
    <property type="molecule type" value="Genomic_DNA"/>
</dbReference>
<dbReference type="Pfam" id="PF13692">
    <property type="entry name" value="Glyco_trans_1_4"/>
    <property type="match status" value="1"/>
</dbReference>
<dbReference type="GO" id="GO:0016740">
    <property type="term" value="F:transferase activity"/>
    <property type="evidence" value="ECO:0007669"/>
    <property type="project" value="UniProtKB-KW"/>
</dbReference>
<gene>
    <name evidence="2" type="ORF">FHS74_004783</name>
</gene>
<feature type="region of interest" description="Disordered" evidence="1">
    <location>
        <begin position="413"/>
        <end position="434"/>
    </location>
</feature>
<organism evidence="2 3">
    <name type="scientific">Nitrospirillum iridis</name>
    <dbReference type="NCBI Taxonomy" id="765888"/>
    <lineage>
        <taxon>Bacteria</taxon>
        <taxon>Pseudomonadati</taxon>
        <taxon>Pseudomonadota</taxon>
        <taxon>Alphaproteobacteria</taxon>
        <taxon>Rhodospirillales</taxon>
        <taxon>Azospirillaceae</taxon>
        <taxon>Nitrospirillum</taxon>
    </lineage>
</organism>
<dbReference type="Gene3D" id="3.40.50.2000">
    <property type="entry name" value="Glycogen Phosphorylase B"/>
    <property type="match status" value="1"/>
</dbReference>
<dbReference type="SUPFAM" id="SSF53756">
    <property type="entry name" value="UDP-Glycosyltransferase/glycogen phosphorylase"/>
    <property type="match status" value="1"/>
</dbReference>
<dbReference type="AlphaFoldDB" id="A0A7X0B1S9"/>
<sequence>MHTHLEPGLRIAFVTTRDLAQRNGRTPIMGHILAALRRRHTVEVLPLRSVLQAGAADRAGAAGTWLAGLAAGRPLPLQCLLYAGPREVKRVAARIVQGGFDAVYLDTVRCQTLLRALRRALPDLHIVTDFDDLMSRRMTYLRHHRMPLLTGHVGTHFPRWARRLAEGPLSRLVTAYEARTLPAAEREVMLASSATVLLSPVERRMLCQRLPADGRSTGAPPVVRSIPPGVPLQAQPWAHAVVPDPQGFGPPLRFVFIGSDRQLQNRTAIDFLLERWRRLTPATPLHIHGRQTRPLAQVRGVHWHGYADDLGQVYRPGSIALVPALVAGGIKTKVAEAWAWGCPVLGNRAAMEGLRAPGYPLTVPEDQWDPYLTRPEAYADLWADAAVKGAAFVRNTLSPAGFERAWEMALRPKPRPQEAAASASAINAAEQASG</sequence>
<evidence type="ECO:0000313" key="3">
    <source>
        <dbReference type="Proteomes" id="UP000539175"/>
    </source>
</evidence>
<protein>
    <submittedName>
        <fullName evidence="2">Glycosyltransferase involved in cell wall biosynthesis</fullName>
    </submittedName>
</protein>
<feature type="compositionally biased region" description="Low complexity" evidence="1">
    <location>
        <begin position="419"/>
        <end position="434"/>
    </location>
</feature>
<reference evidence="2 3" key="1">
    <citation type="submission" date="2020-08" db="EMBL/GenBank/DDBJ databases">
        <title>Genomic Encyclopedia of Type Strains, Phase IV (KMG-IV): sequencing the most valuable type-strain genomes for metagenomic binning, comparative biology and taxonomic classification.</title>
        <authorList>
            <person name="Goeker M."/>
        </authorList>
    </citation>
    <scope>NUCLEOTIDE SEQUENCE [LARGE SCALE GENOMIC DNA]</scope>
    <source>
        <strain evidence="2 3">DSM 22198</strain>
    </source>
</reference>
<evidence type="ECO:0000256" key="1">
    <source>
        <dbReference type="SAM" id="MobiDB-lite"/>
    </source>
</evidence>
<dbReference type="RefSeq" id="WP_184806312.1">
    <property type="nucleotide sequence ID" value="NZ_JACIIZ010000016.1"/>
</dbReference>
<proteinExistence type="predicted"/>
<accession>A0A7X0B1S9</accession>
<dbReference type="Proteomes" id="UP000539175">
    <property type="component" value="Unassembled WGS sequence"/>
</dbReference>
<name>A0A7X0B1S9_9PROT</name>